<comment type="caution">
    <text evidence="5">The sequence shown here is derived from an EMBL/GenBank/DDBJ whole genome shotgun (WGS) entry which is preliminary data.</text>
</comment>
<proteinExistence type="inferred from homology"/>
<dbReference type="AlphaFoldDB" id="A0AAV5B2Y9"/>
<evidence type="ECO:0000313" key="5">
    <source>
        <dbReference type="EMBL" id="GJM55632.1"/>
    </source>
</evidence>
<evidence type="ECO:0000256" key="2">
    <source>
        <dbReference type="ARBA" id="ARBA00023125"/>
    </source>
</evidence>
<evidence type="ECO:0000256" key="3">
    <source>
        <dbReference type="ARBA" id="ARBA00023172"/>
    </source>
</evidence>
<dbReference type="SUPFAM" id="SSF56349">
    <property type="entry name" value="DNA breaking-rejoining enzymes"/>
    <property type="match status" value="1"/>
</dbReference>
<dbReference type="GO" id="GO:0015074">
    <property type="term" value="P:DNA integration"/>
    <property type="evidence" value="ECO:0007669"/>
    <property type="project" value="InterPro"/>
</dbReference>
<reference evidence="5" key="1">
    <citation type="journal article" date="2022" name="Int. J. Syst. Evol. Microbiol.">
        <title>Granulimonas faecalis gen. nov., sp. nov., and Leptogranulimonas caecicola gen. nov., sp. nov., novel lactate-producing Atopobiaceae bacteria isolated from mouse intestines, and an emended description of the family Atopobiaceae.</title>
        <authorList>
            <person name="Morinaga K."/>
            <person name="Kusada H."/>
            <person name="Sakamoto S."/>
            <person name="Murakami T."/>
            <person name="Toyoda A."/>
            <person name="Mori H."/>
            <person name="Meng X.Y."/>
            <person name="Takashino M."/>
            <person name="Murotomi K."/>
            <person name="Tamaki H."/>
        </authorList>
    </citation>
    <scope>NUCLEOTIDE SEQUENCE</scope>
    <source>
        <strain evidence="5">OPF53</strain>
    </source>
</reference>
<dbReference type="PANTHER" id="PTHR30349">
    <property type="entry name" value="PHAGE INTEGRASE-RELATED"/>
    <property type="match status" value="1"/>
</dbReference>
<dbReference type="Gene3D" id="1.10.443.10">
    <property type="entry name" value="Intergrase catalytic core"/>
    <property type="match status" value="1"/>
</dbReference>
<feature type="domain" description="Tyr recombinase" evidence="4">
    <location>
        <begin position="169"/>
        <end position="360"/>
    </location>
</feature>
<dbReference type="InterPro" id="IPR010998">
    <property type="entry name" value="Integrase_recombinase_N"/>
</dbReference>
<dbReference type="InterPro" id="IPR002104">
    <property type="entry name" value="Integrase_catalytic"/>
</dbReference>
<name>A0AAV5B2Y9_9ACTN</name>
<accession>A0AAV5B2Y9</accession>
<keyword evidence="6" id="KW-1185">Reference proteome</keyword>
<dbReference type="GO" id="GO:0006310">
    <property type="term" value="P:DNA recombination"/>
    <property type="evidence" value="ECO:0007669"/>
    <property type="project" value="UniProtKB-KW"/>
</dbReference>
<dbReference type="RefSeq" id="WP_168354137.1">
    <property type="nucleotide sequence ID" value="NZ_BQKC01000001.1"/>
</dbReference>
<dbReference type="PANTHER" id="PTHR30349:SF41">
    <property type="entry name" value="INTEGRASE_RECOMBINASE PROTEIN MJ0367-RELATED"/>
    <property type="match status" value="1"/>
</dbReference>
<organism evidence="5 6">
    <name type="scientific">Granulimonas faecalis</name>
    <dbReference type="NCBI Taxonomy" id="2894155"/>
    <lineage>
        <taxon>Bacteria</taxon>
        <taxon>Bacillati</taxon>
        <taxon>Actinomycetota</taxon>
        <taxon>Coriobacteriia</taxon>
        <taxon>Coriobacteriales</taxon>
        <taxon>Kribbibacteriaceae</taxon>
        <taxon>Granulimonas</taxon>
    </lineage>
</organism>
<evidence type="ECO:0000256" key="1">
    <source>
        <dbReference type="ARBA" id="ARBA00008857"/>
    </source>
</evidence>
<dbReference type="InterPro" id="IPR013762">
    <property type="entry name" value="Integrase-like_cat_sf"/>
</dbReference>
<keyword evidence="3" id="KW-0233">DNA recombination</keyword>
<keyword evidence="2" id="KW-0238">DNA-binding</keyword>
<gene>
    <name evidence="5" type="ORF">ATOP_12870</name>
</gene>
<dbReference type="GO" id="GO:0003677">
    <property type="term" value="F:DNA binding"/>
    <property type="evidence" value="ECO:0007669"/>
    <property type="project" value="UniProtKB-KW"/>
</dbReference>
<dbReference type="PROSITE" id="PS51898">
    <property type="entry name" value="TYR_RECOMBINASE"/>
    <property type="match status" value="1"/>
</dbReference>
<sequence>MARRKMGTILWSDDGTSCRVQVTRGRRSDGSRRRVTRTLYGVSADEAEAEAVRMAAELGASDLAGDSMTLSDFYWGLFRDTPSNRGTPRTKTTLRGYDQAMRRYVLPTLGDVRLDRITHDMQARVVQAAGSPRNCKAVLRAVLRSAYDMGYLAEEPMRRRIVAPRHRKEQVQPWDLREVAMAVEASRSWRPELRAYLALGLSGLRKSEALAVRPRDLSVTTLHDFVTGEATESMTVTVRRSYNEVDGLREGTKNDHSVRSVPVFAPLRRDLMEIARSCDPEARLVDLCESHFNKEWTRALEASGLRRVPPGTLRHTSDTIALDSGVAPDLVDKMHGRTEHSSTYRNYYRPALSAMEQAARRVGETLR</sequence>
<dbReference type="InterPro" id="IPR050090">
    <property type="entry name" value="Tyrosine_recombinase_XerCD"/>
</dbReference>
<evidence type="ECO:0000313" key="6">
    <source>
        <dbReference type="Proteomes" id="UP001055025"/>
    </source>
</evidence>
<protein>
    <recommendedName>
        <fullName evidence="4">Tyr recombinase domain-containing protein</fullName>
    </recommendedName>
</protein>
<dbReference type="EMBL" id="BQKC01000001">
    <property type="protein sequence ID" value="GJM55632.1"/>
    <property type="molecule type" value="Genomic_DNA"/>
</dbReference>
<dbReference type="Gene3D" id="1.10.150.130">
    <property type="match status" value="1"/>
</dbReference>
<dbReference type="Proteomes" id="UP001055025">
    <property type="component" value="Unassembled WGS sequence"/>
</dbReference>
<comment type="similarity">
    <text evidence="1">Belongs to the 'phage' integrase family.</text>
</comment>
<dbReference type="InterPro" id="IPR011010">
    <property type="entry name" value="DNA_brk_join_enz"/>
</dbReference>
<evidence type="ECO:0000259" key="4">
    <source>
        <dbReference type="PROSITE" id="PS51898"/>
    </source>
</evidence>